<dbReference type="EMBL" id="CP008947">
    <property type="protein sequence ID" value="AII05456.1"/>
    <property type="molecule type" value="Genomic_DNA"/>
</dbReference>
<dbReference type="InterPro" id="IPR050109">
    <property type="entry name" value="HTH-type_TetR-like_transc_reg"/>
</dbReference>
<evidence type="ECO:0000256" key="1">
    <source>
        <dbReference type="ARBA" id="ARBA00023015"/>
    </source>
</evidence>
<dbReference type="InterPro" id="IPR009057">
    <property type="entry name" value="Homeodomain-like_sf"/>
</dbReference>
<dbReference type="InterPro" id="IPR001647">
    <property type="entry name" value="HTH_TetR"/>
</dbReference>
<organism evidence="7 8">
    <name type="scientific">Rhodococcus opacus</name>
    <name type="common">Nocardia opaca</name>
    <dbReference type="NCBI Taxonomy" id="37919"/>
    <lineage>
        <taxon>Bacteria</taxon>
        <taxon>Bacillati</taxon>
        <taxon>Actinomycetota</taxon>
        <taxon>Actinomycetes</taxon>
        <taxon>Mycobacteriales</taxon>
        <taxon>Nocardiaceae</taxon>
        <taxon>Rhodococcus</taxon>
    </lineage>
</organism>
<sequence length="218" mass="23495">MSQITSASVNGMARPNTQKQRRSELIEATLQAGSAHGLRSLSLTDVAKRAGLTRGALLYYFEDLDSLLVEAHRAGTERYCDLRDEAVAAQTSYAAKLRTAIDAGLPSGPDDTLMRLLYEFDFMTGTSALHDELVQKMYLRQLATYRAILGDGHSSGEFAVRGDIDQAAMNLVALEDAYGLHIVGGNSLITVDAARTAMLGFCEQIGCGVTEDAAAERD</sequence>
<dbReference type="eggNOG" id="COG1309">
    <property type="taxonomic scope" value="Bacteria"/>
</dbReference>
<feature type="DNA-binding region" description="H-T-H motif" evidence="4">
    <location>
        <begin position="42"/>
        <end position="61"/>
    </location>
</feature>
<dbReference type="PANTHER" id="PTHR30055">
    <property type="entry name" value="HTH-TYPE TRANSCRIPTIONAL REGULATOR RUTR"/>
    <property type="match status" value="1"/>
</dbReference>
<evidence type="ECO:0000256" key="5">
    <source>
        <dbReference type="SAM" id="MobiDB-lite"/>
    </source>
</evidence>
<dbReference type="Proteomes" id="UP000028488">
    <property type="component" value="Chromosome"/>
</dbReference>
<dbReference type="Pfam" id="PF00440">
    <property type="entry name" value="TetR_N"/>
    <property type="match status" value="1"/>
</dbReference>
<dbReference type="InterPro" id="IPR036271">
    <property type="entry name" value="Tet_transcr_reg_TetR-rel_C_sf"/>
</dbReference>
<keyword evidence="2 4" id="KW-0238">DNA-binding</keyword>
<feature type="domain" description="HTH tetR-type" evidence="6">
    <location>
        <begin position="19"/>
        <end position="79"/>
    </location>
</feature>
<dbReference type="AlphaFoldDB" id="A0A076EIB5"/>
<evidence type="ECO:0000313" key="8">
    <source>
        <dbReference type="Proteomes" id="UP000028488"/>
    </source>
</evidence>
<gene>
    <name evidence="7" type="ORF">EP51_12815</name>
</gene>
<evidence type="ECO:0000313" key="7">
    <source>
        <dbReference type="EMBL" id="AII05456.1"/>
    </source>
</evidence>
<dbReference type="PANTHER" id="PTHR30055:SF234">
    <property type="entry name" value="HTH-TYPE TRANSCRIPTIONAL REGULATOR BETI"/>
    <property type="match status" value="1"/>
</dbReference>
<accession>A0A076EIB5</accession>
<keyword evidence="1" id="KW-0805">Transcription regulation</keyword>
<reference evidence="7 8" key="1">
    <citation type="submission" date="2014-07" db="EMBL/GenBank/DDBJ databases">
        <title>Genome Sequence of Rhodococcus opacus Strain R7, a Biodegrader of Mono- and Polycyclic Aromatic Hydrocarbons.</title>
        <authorList>
            <person name="Di Gennaro P."/>
            <person name="Zampolli J."/>
            <person name="Presti I."/>
            <person name="Cappelletti M."/>
            <person name="D'Ursi P."/>
            <person name="Orro A."/>
            <person name="Mezzelani A."/>
            <person name="Milanesi L."/>
        </authorList>
    </citation>
    <scope>NUCLEOTIDE SEQUENCE [LARGE SCALE GENOMIC DNA]</scope>
    <source>
        <strain evidence="7 8">R7</strain>
    </source>
</reference>
<name>A0A076EIB5_RHOOP</name>
<evidence type="ECO:0000256" key="4">
    <source>
        <dbReference type="PROSITE-ProRule" id="PRU00335"/>
    </source>
</evidence>
<dbReference type="PROSITE" id="PS50977">
    <property type="entry name" value="HTH_TETR_2"/>
    <property type="match status" value="1"/>
</dbReference>
<feature type="region of interest" description="Disordered" evidence="5">
    <location>
        <begin position="1"/>
        <end position="22"/>
    </location>
</feature>
<proteinExistence type="predicted"/>
<dbReference type="SUPFAM" id="SSF48498">
    <property type="entry name" value="Tetracyclin repressor-like, C-terminal domain"/>
    <property type="match status" value="1"/>
</dbReference>
<protein>
    <submittedName>
        <fullName evidence="7">TetR family transcriptional regulator</fullName>
    </submittedName>
</protein>
<evidence type="ECO:0000259" key="6">
    <source>
        <dbReference type="PROSITE" id="PS50977"/>
    </source>
</evidence>
<dbReference type="SUPFAM" id="SSF46689">
    <property type="entry name" value="Homeodomain-like"/>
    <property type="match status" value="1"/>
</dbReference>
<keyword evidence="3" id="KW-0804">Transcription</keyword>
<evidence type="ECO:0000256" key="3">
    <source>
        <dbReference type="ARBA" id="ARBA00023163"/>
    </source>
</evidence>
<dbReference type="GO" id="GO:0003700">
    <property type="term" value="F:DNA-binding transcription factor activity"/>
    <property type="evidence" value="ECO:0007669"/>
    <property type="project" value="TreeGrafter"/>
</dbReference>
<dbReference type="Gene3D" id="1.10.357.10">
    <property type="entry name" value="Tetracycline Repressor, domain 2"/>
    <property type="match status" value="1"/>
</dbReference>
<dbReference type="GO" id="GO:0000976">
    <property type="term" value="F:transcription cis-regulatory region binding"/>
    <property type="evidence" value="ECO:0007669"/>
    <property type="project" value="TreeGrafter"/>
</dbReference>
<evidence type="ECO:0000256" key="2">
    <source>
        <dbReference type="ARBA" id="ARBA00023125"/>
    </source>
</evidence>